<proteinExistence type="predicted"/>
<comment type="caution">
    <text evidence="3">The sequence shown here is derived from an EMBL/GenBank/DDBJ whole genome shotgun (WGS) entry which is preliminary data.</text>
</comment>
<reference evidence="3 4" key="1">
    <citation type="submission" date="2020-08" db="EMBL/GenBank/DDBJ databases">
        <title>Genome public.</title>
        <authorList>
            <person name="Liu C."/>
            <person name="Sun Q."/>
        </authorList>
    </citation>
    <scope>NUCLEOTIDE SEQUENCE [LARGE SCALE GENOMIC DNA]</scope>
    <source>
        <strain evidence="3 4">New-7</strain>
    </source>
</reference>
<dbReference type="Gene3D" id="3.60.10.10">
    <property type="entry name" value="Endonuclease/exonuclease/phosphatase"/>
    <property type="match status" value="1"/>
</dbReference>
<dbReference type="Proteomes" id="UP000636891">
    <property type="component" value="Unassembled WGS sequence"/>
</dbReference>
<evidence type="ECO:0000313" key="3">
    <source>
        <dbReference type="EMBL" id="MBC5615863.1"/>
    </source>
</evidence>
<sequence length="259" mass="28416">MKKSGAFFVCLLLTLLCYAPIARAQDTLRLKAITYNLRFGELASLEELAARIASEKPDMVALQEVDCHTRREGIPHQHGKDFATELGFRTGMFPLYGKTIAFAGGWYGIGLLTARPYLGVRKLMLPQASAQEESRALLLVTVEVGQDTVVFASTHLGLSEESRRMQTECILNELKRSRYPVLLGGDFNAEPDAAEIAAMTSGCDLLCGMQPTFPADAPDVKIDYLFGYPAGRWTLESTRIMPSGLSDHRAIVSVVALAR</sequence>
<accession>A0ABR7CJM2</accession>
<protein>
    <submittedName>
        <fullName evidence="3">Endonuclease/exonuclease/phosphatase family protein</fullName>
    </submittedName>
</protein>
<feature type="chain" id="PRO_5047523930" evidence="1">
    <location>
        <begin position="25"/>
        <end position="259"/>
    </location>
</feature>
<dbReference type="InterPro" id="IPR051916">
    <property type="entry name" value="GPI-anchor_lipid_remodeler"/>
</dbReference>
<keyword evidence="1" id="KW-0732">Signal</keyword>
<evidence type="ECO:0000256" key="1">
    <source>
        <dbReference type="SAM" id="SignalP"/>
    </source>
</evidence>
<feature type="domain" description="Endonuclease/exonuclease/phosphatase" evidence="2">
    <location>
        <begin position="33"/>
        <end position="248"/>
    </location>
</feature>
<dbReference type="EMBL" id="JACOOK010000001">
    <property type="protein sequence ID" value="MBC5615863.1"/>
    <property type="molecule type" value="Genomic_DNA"/>
</dbReference>
<dbReference type="InterPro" id="IPR005135">
    <property type="entry name" value="Endo/exonuclease/phosphatase"/>
</dbReference>
<organism evidence="3 4">
    <name type="scientific">Alistipes hominis</name>
    <dbReference type="NCBI Taxonomy" id="2763015"/>
    <lineage>
        <taxon>Bacteria</taxon>
        <taxon>Pseudomonadati</taxon>
        <taxon>Bacteroidota</taxon>
        <taxon>Bacteroidia</taxon>
        <taxon>Bacteroidales</taxon>
        <taxon>Rikenellaceae</taxon>
        <taxon>Alistipes</taxon>
    </lineage>
</organism>
<keyword evidence="3" id="KW-0378">Hydrolase</keyword>
<dbReference type="InterPro" id="IPR036691">
    <property type="entry name" value="Endo/exonu/phosph_ase_sf"/>
</dbReference>
<dbReference type="PANTHER" id="PTHR14859:SF15">
    <property type="entry name" value="ENDONUCLEASE_EXONUCLEASE_PHOSPHATASE DOMAIN-CONTAINING PROTEIN"/>
    <property type="match status" value="1"/>
</dbReference>
<dbReference type="Pfam" id="PF03372">
    <property type="entry name" value="Exo_endo_phos"/>
    <property type="match status" value="1"/>
</dbReference>
<dbReference type="RefSeq" id="WP_118656381.1">
    <property type="nucleotide sequence ID" value="NZ_JACOOK010000001.1"/>
</dbReference>
<keyword evidence="3" id="KW-0540">Nuclease</keyword>
<evidence type="ECO:0000259" key="2">
    <source>
        <dbReference type="Pfam" id="PF03372"/>
    </source>
</evidence>
<keyword evidence="3" id="KW-0255">Endonuclease</keyword>
<name>A0ABR7CJM2_9BACT</name>
<gene>
    <name evidence="3" type="ORF">H8S08_02340</name>
</gene>
<feature type="signal peptide" evidence="1">
    <location>
        <begin position="1"/>
        <end position="24"/>
    </location>
</feature>
<dbReference type="SUPFAM" id="SSF56219">
    <property type="entry name" value="DNase I-like"/>
    <property type="match status" value="1"/>
</dbReference>
<dbReference type="GO" id="GO:0004519">
    <property type="term" value="F:endonuclease activity"/>
    <property type="evidence" value="ECO:0007669"/>
    <property type="project" value="UniProtKB-KW"/>
</dbReference>
<keyword evidence="4" id="KW-1185">Reference proteome</keyword>
<evidence type="ECO:0000313" key="4">
    <source>
        <dbReference type="Proteomes" id="UP000636891"/>
    </source>
</evidence>
<dbReference type="PANTHER" id="PTHR14859">
    <property type="entry name" value="CALCOFLUOR WHITE HYPERSENSITIVE PROTEIN PRECURSOR"/>
    <property type="match status" value="1"/>
</dbReference>